<dbReference type="InterPro" id="IPR024476">
    <property type="entry name" value="DUF3861"/>
</dbReference>
<dbReference type="STRING" id="198628.Dda3937_01027"/>
<evidence type="ECO:0000313" key="1">
    <source>
        <dbReference type="EMBL" id="ADN00673.1"/>
    </source>
</evidence>
<evidence type="ECO:0000313" key="2">
    <source>
        <dbReference type="Proteomes" id="UP000006859"/>
    </source>
</evidence>
<dbReference type="InterPro" id="IPR038194">
    <property type="entry name" value="DUF3861_sf"/>
</dbReference>
<evidence type="ECO:0008006" key="3">
    <source>
        <dbReference type="Google" id="ProtNLM"/>
    </source>
</evidence>
<organism evidence="1 2">
    <name type="scientific">Dickeya dadantii (strain 3937)</name>
    <name type="common">Erwinia chrysanthemi (strain 3937)</name>
    <dbReference type="NCBI Taxonomy" id="198628"/>
    <lineage>
        <taxon>Bacteria</taxon>
        <taxon>Pseudomonadati</taxon>
        <taxon>Pseudomonadota</taxon>
        <taxon>Gammaproteobacteria</taxon>
        <taxon>Enterobacterales</taxon>
        <taxon>Pectobacteriaceae</taxon>
        <taxon>Dickeya</taxon>
    </lineage>
</organism>
<dbReference type="Gene3D" id="3.10.20.850">
    <property type="entry name" value="Protein of unknown function DUF3861"/>
    <property type="match status" value="1"/>
</dbReference>
<protein>
    <recommendedName>
        <fullName evidence="3">DUF3861 domain-containing protein</fullName>
    </recommendedName>
</protein>
<keyword evidence="2" id="KW-1185">Reference proteome</keyword>
<reference evidence="1 2" key="1">
    <citation type="journal article" date="2011" name="J. Bacteriol.">
        <title>Genome sequence of the plant-pathogenic bacterium Dickeya dadantii 3937.</title>
        <authorList>
            <person name="Glasner J.D."/>
            <person name="Yang C.H."/>
            <person name="Reverchon S."/>
            <person name="Hugouvieux-Cotte-Pattat N."/>
            <person name="Condemine G."/>
            <person name="Bohin J.P."/>
            <person name="Van Gijsegem F."/>
            <person name="Yang S."/>
            <person name="Franza T."/>
            <person name="Expert D."/>
            <person name="Plunkett G. III"/>
            <person name="San Francisco M.J."/>
            <person name="Charkowski A.O."/>
            <person name="Py B."/>
            <person name="Bell K."/>
            <person name="Rauscher L."/>
            <person name="Rodriguez-Palenzuela P."/>
            <person name="Toussaint A."/>
            <person name="Holeva M.C."/>
            <person name="He S.Y."/>
            <person name="Douet V."/>
            <person name="Boccara M."/>
            <person name="Blanco C."/>
            <person name="Toth I."/>
            <person name="Anderson B.D."/>
            <person name="Biehl B.S."/>
            <person name="Mau B."/>
            <person name="Flynn S.M."/>
            <person name="Barras F."/>
            <person name="Lindeberg M."/>
            <person name="Birch P.R."/>
            <person name="Tsuyumu S."/>
            <person name="Shi X."/>
            <person name="Hibbing M."/>
            <person name="Yap M.N."/>
            <person name="Carpentier M."/>
            <person name="Dassa E."/>
            <person name="Umehara M."/>
            <person name="Kim J.F."/>
            <person name="Rusch M."/>
            <person name="Soni P."/>
            <person name="Mayhew G.F."/>
            <person name="Fouts D.E."/>
            <person name="Gill S.R."/>
            <person name="Blattner F.R."/>
            <person name="Keen N.T."/>
            <person name="Perna N.T."/>
        </authorList>
    </citation>
    <scope>NUCLEOTIDE SEQUENCE [LARGE SCALE GENOMIC DNA]</scope>
    <source>
        <strain evidence="1 2">3937</strain>
    </source>
</reference>
<dbReference type="Proteomes" id="UP000006859">
    <property type="component" value="Chromosome"/>
</dbReference>
<dbReference type="GeneID" id="55486917"/>
<dbReference type="HOGENOM" id="CLU_162534_0_0_6"/>
<dbReference type="Pfam" id="PF12977">
    <property type="entry name" value="DUF3861"/>
    <property type="match status" value="1"/>
</dbReference>
<dbReference type="eggNOG" id="ENOG5032YDA">
    <property type="taxonomic scope" value="Bacteria"/>
</dbReference>
<name>E0SNC2_DICD3</name>
<gene>
    <name evidence="1" type="ordered locus">Dda3937_01027</name>
</gene>
<sequence>MVDNINHVATPGRHSSCHSIAPLNRKDKTMPYHYRITLENLTDNRDETPQNRALTFDVINHDDILEIIEKVRSKGILPDSEVAAFCTGLKLFSEVMMTHRKEALFQELAPAFRDFMLRLKRGETA</sequence>
<dbReference type="AlphaFoldDB" id="E0SNC2"/>
<accession>E0SNC2</accession>
<dbReference type="RefSeq" id="WP_013320066.1">
    <property type="nucleotide sequence ID" value="NC_014500.1"/>
</dbReference>
<dbReference type="KEGG" id="ddd:Dda3937_01027"/>
<dbReference type="EMBL" id="CP002038">
    <property type="protein sequence ID" value="ADN00673.1"/>
    <property type="molecule type" value="Genomic_DNA"/>
</dbReference>
<proteinExistence type="predicted"/>